<organism evidence="1 2">
    <name type="scientific">Panagrolaimus davidi</name>
    <dbReference type="NCBI Taxonomy" id="227884"/>
    <lineage>
        <taxon>Eukaryota</taxon>
        <taxon>Metazoa</taxon>
        <taxon>Ecdysozoa</taxon>
        <taxon>Nematoda</taxon>
        <taxon>Chromadorea</taxon>
        <taxon>Rhabditida</taxon>
        <taxon>Tylenchina</taxon>
        <taxon>Panagrolaimomorpha</taxon>
        <taxon>Panagrolaimoidea</taxon>
        <taxon>Panagrolaimidae</taxon>
        <taxon>Panagrolaimus</taxon>
    </lineage>
</organism>
<evidence type="ECO:0000313" key="2">
    <source>
        <dbReference type="WBParaSite" id="PDA_v2.g22244.t1"/>
    </source>
</evidence>
<evidence type="ECO:0000313" key="1">
    <source>
        <dbReference type="Proteomes" id="UP000887578"/>
    </source>
</evidence>
<dbReference type="AlphaFoldDB" id="A0A914Q4Y8"/>
<keyword evidence="1" id="KW-1185">Reference proteome</keyword>
<dbReference type="WBParaSite" id="PDA_v2.g22244.t1">
    <property type="protein sequence ID" value="PDA_v2.g22244.t1"/>
    <property type="gene ID" value="PDA_v2.g22244"/>
</dbReference>
<dbReference type="Proteomes" id="UP000887578">
    <property type="component" value="Unplaced"/>
</dbReference>
<sequence>MNAFSYHKYPADSVHQKDLEKKMSQLVFKNVAIYYYNEVEADDFQFAIQYAFRQKIINEFHADAVQVV</sequence>
<protein>
    <submittedName>
        <fullName evidence="2">Uncharacterized protein</fullName>
    </submittedName>
</protein>
<reference evidence="2" key="1">
    <citation type="submission" date="2022-11" db="UniProtKB">
        <authorList>
            <consortium name="WormBaseParasite"/>
        </authorList>
    </citation>
    <scope>IDENTIFICATION</scope>
</reference>
<name>A0A914Q4Y8_9BILA</name>
<proteinExistence type="predicted"/>
<accession>A0A914Q4Y8</accession>